<evidence type="ECO:0000259" key="3">
    <source>
        <dbReference type="PROSITE" id="PS51740"/>
    </source>
</evidence>
<keyword evidence="2" id="KW-0238">DNA-binding</keyword>
<dbReference type="InterPro" id="IPR037914">
    <property type="entry name" value="SpoVT-AbrB_sf"/>
</dbReference>
<evidence type="ECO:0000313" key="7">
    <source>
        <dbReference type="Proteomes" id="UP000011124"/>
    </source>
</evidence>
<accession>C9LYK1</accession>
<sequence length="76" mass="8818">METAKLFRNGQNQAVRLPPRFRFSGDEVFIQQLGEAVLLVPKNDVWKTFLNGIHSFSEDFFEHGRDVEIISPREVL</sequence>
<dbReference type="InterPro" id="IPR007159">
    <property type="entry name" value="SpoVT-AbrB_dom"/>
</dbReference>
<dbReference type="HOGENOM" id="CLU_162018_2_2_9"/>
<comment type="similarity">
    <text evidence="1">Belongs to the VapB family.</text>
</comment>
<dbReference type="PROSITE" id="PS51740">
    <property type="entry name" value="SPOVT_ABRB"/>
    <property type="match status" value="1"/>
</dbReference>
<dbReference type="InterPro" id="IPR051734">
    <property type="entry name" value="VapB_TA_antitoxins"/>
</dbReference>
<gene>
    <name evidence="4" type="ordered locus">Selsp_2072</name>
    <name evidence="5" type="ORF">SELSPUOL_02562</name>
</gene>
<proteinExistence type="inferred from homology"/>
<evidence type="ECO:0000256" key="1">
    <source>
        <dbReference type="ARBA" id="ARBA00007924"/>
    </source>
</evidence>
<dbReference type="PANTHER" id="PTHR37550">
    <property type="entry name" value="ANTITOXIN VAPB1"/>
    <property type="match status" value="1"/>
</dbReference>
<dbReference type="SUPFAM" id="SSF89447">
    <property type="entry name" value="AbrB/MazE/MraZ-like"/>
    <property type="match status" value="1"/>
</dbReference>
<dbReference type="Pfam" id="PF04014">
    <property type="entry name" value="MazE_antitoxin"/>
    <property type="match status" value="1"/>
</dbReference>
<evidence type="ECO:0000256" key="2">
    <source>
        <dbReference type="PROSITE-ProRule" id="PRU01076"/>
    </source>
</evidence>
<dbReference type="AlphaFoldDB" id="C9LYK1"/>
<dbReference type="PANTHER" id="PTHR37550:SF3">
    <property type="entry name" value="ANTITOXIN VAPB1"/>
    <property type="match status" value="1"/>
</dbReference>
<dbReference type="InterPro" id="IPR047976">
    <property type="entry name" value="Anti_VapB2-like"/>
</dbReference>
<dbReference type="EMBL" id="ACKP02000054">
    <property type="protein sequence ID" value="EEX76067.1"/>
    <property type="molecule type" value="Genomic_DNA"/>
</dbReference>
<evidence type="ECO:0000313" key="6">
    <source>
        <dbReference type="Proteomes" id="UP000003505"/>
    </source>
</evidence>
<dbReference type="EMBL" id="CP002637">
    <property type="protein sequence ID" value="AEC01019.1"/>
    <property type="molecule type" value="Genomic_DNA"/>
</dbReference>
<feature type="domain" description="SpoVT-AbrB" evidence="3">
    <location>
        <begin position="4"/>
        <end position="44"/>
    </location>
</feature>
<dbReference type="Gene3D" id="2.10.260.10">
    <property type="match status" value="1"/>
</dbReference>
<dbReference type="GO" id="GO:0003677">
    <property type="term" value="F:DNA binding"/>
    <property type="evidence" value="ECO:0007669"/>
    <property type="project" value="UniProtKB-UniRule"/>
</dbReference>
<dbReference type="OrthoDB" id="9810009at2"/>
<dbReference type="NCBIfam" id="NF040493">
    <property type="entry name" value="TA_anti_VapB"/>
    <property type="match status" value="1"/>
</dbReference>
<reference evidence="5 6" key="1">
    <citation type="submission" date="2009-09" db="EMBL/GenBank/DDBJ databases">
        <authorList>
            <person name="Weinstock G."/>
            <person name="Sodergren E."/>
            <person name="Clifton S."/>
            <person name="Fulton L."/>
            <person name="Fulton B."/>
            <person name="Courtney L."/>
            <person name="Fronick C."/>
            <person name="Harrison M."/>
            <person name="Strong C."/>
            <person name="Farmer C."/>
            <person name="Delahaunty K."/>
            <person name="Markovic C."/>
            <person name="Hall O."/>
            <person name="Minx P."/>
            <person name="Tomlinson C."/>
            <person name="Mitreva M."/>
            <person name="Nelson J."/>
            <person name="Hou S."/>
            <person name="Wollam A."/>
            <person name="Pepin K.H."/>
            <person name="Johnson M."/>
            <person name="Bhonagiri V."/>
            <person name="Nash W.E."/>
            <person name="Warren W."/>
            <person name="Chinwalla A."/>
            <person name="Mardis E.R."/>
            <person name="Wilson R.K."/>
        </authorList>
    </citation>
    <scope>NUCLEOTIDE SEQUENCE [LARGE SCALE GENOMIC DNA]</scope>
    <source>
        <strain evidence="5">ATCC 35185</strain>
        <strain evidence="6">ATCC 35185 / DSM 20758 / VPI D19B-28</strain>
    </source>
</reference>
<dbReference type="STRING" id="546271.Selsp_2072"/>
<keyword evidence="7" id="KW-1185">Reference proteome</keyword>
<evidence type="ECO:0000313" key="5">
    <source>
        <dbReference type="EMBL" id="EEX76067.1"/>
    </source>
</evidence>
<reference evidence="4 7" key="2">
    <citation type="submission" date="2011-04" db="EMBL/GenBank/DDBJ databases">
        <title>The complete genome of Selenomonas sputigena DSM 20758.</title>
        <authorList>
            <consortium name="US DOE Joint Genome Institute (JGI-PGF)"/>
            <person name="Lucas S."/>
            <person name="Copeland A."/>
            <person name="Lapidus A."/>
            <person name="Bruce D."/>
            <person name="Goodwin L."/>
            <person name="Pitluck S."/>
            <person name="Peters L."/>
            <person name="Kyrpides N."/>
            <person name="Mavromatis K."/>
            <person name="Ivanova N."/>
            <person name="Ovchinnikova G."/>
            <person name="Teshima H."/>
            <person name="Detter J.C."/>
            <person name="Tapia R."/>
            <person name="Han C."/>
            <person name="Land M."/>
            <person name="Hauser L."/>
            <person name="Markowitz V."/>
            <person name="Cheng J.-F."/>
            <person name="Hugenholtz P."/>
            <person name="Woyke T."/>
            <person name="Wu D."/>
            <person name="Gronow S."/>
            <person name="Wellnitz S."/>
            <person name="Schneider S."/>
            <person name="Klenk H.-P."/>
            <person name="Eisen J.A."/>
        </authorList>
    </citation>
    <scope>NUCLEOTIDE SEQUENCE [LARGE SCALE GENOMIC DNA]</scope>
    <source>
        <strain evidence="4">ATCC 35185</strain>
        <strain evidence="7">ATCC 35185 / DSM 20758 / VPI D19B-28</strain>
    </source>
</reference>
<dbReference type="Proteomes" id="UP000011124">
    <property type="component" value="Chromosome"/>
</dbReference>
<dbReference type="KEGG" id="ssg:Selsp_2072"/>
<protein>
    <submittedName>
        <fullName evidence="4">SpoVT/AbrB domain-containing protein</fullName>
    </submittedName>
    <submittedName>
        <fullName evidence="5">SpoVT/AbrB-like protein</fullName>
    </submittedName>
</protein>
<dbReference type="Proteomes" id="UP000003505">
    <property type="component" value="Unassembled WGS sequence"/>
</dbReference>
<organism evidence="5 6">
    <name type="scientific">Selenomonas sputigena (strain ATCC 35185 / DSM 20758 / CCUG 44933 / VPI D19B-28)</name>
    <dbReference type="NCBI Taxonomy" id="546271"/>
    <lineage>
        <taxon>Bacteria</taxon>
        <taxon>Bacillati</taxon>
        <taxon>Bacillota</taxon>
        <taxon>Negativicutes</taxon>
        <taxon>Selenomonadales</taxon>
        <taxon>Selenomonadaceae</taxon>
        <taxon>Selenomonas</taxon>
    </lineage>
</organism>
<evidence type="ECO:0000313" key="4">
    <source>
        <dbReference type="EMBL" id="AEC01019.1"/>
    </source>
</evidence>
<dbReference type="RefSeq" id="WP_006193927.1">
    <property type="nucleotide sequence ID" value="NC_015437.1"/>
</dbReference>
<dbReference type="eggNOG" id="COG4456">
    <property type="taxonomic scope" value="Bacteria"/>
</dbReference>
<name>C9LYK1_SELS3</name>